<keyword evidence="4" id="KW-1185">Reference proteome</keyword>
<name>A0A8X8IE97_9BACT</name>
<evidence type="ECO:0000259" key="2">
    <source>
        <dbReference type="Pfam" id="PF02657"/>
    </source>
</evidence>
<reference evidence="3 4" key="1">
    <citation type="submission" date="2016-10" db="EMBL/GenBank/DDBJ databases">
        <authorList>
            <person name="Varghese N."/>
            <person name="Submissions S."/>
        </authorList>
    </citation>
    <scope>NUCLEOTIDE SEQUENCE [LARGE SCALE GENOMIC DNA]</scope>
    <source>
        <strain evidence="3 4">DSM 25353</strain>
    </source>
</reference>
<accession>A0A8X8IE97</accession>
<dbReference type="EMBL" id="FNNO01000012">
    <property type="protein sequence ID" value="SDX28950.1"/>
    <property type="molecule type" value="Genomic_DNA"/>
</dbReference>
<dbReference type="Gene3D" id="3.90.1010.10">
    <property type="match status" value="1"/>
</dbReference>
<sequence length="160" mass="18145">MKNVKTIQETEAAIIDSFSLFDSWDDKYEYIIDLGKKLPALDEKHKTEENKVRGCQSTVWLTADYKDGRVYFSADSDAVIVKGLISMLISVLSGHTPQEIIDAPLDFIREIGMTTHLAQTRSNGLRAMVKQMKHYALAFQAMRQHSINDHGNSRTETKSH</sequence>
<dbReference type="AlphaFoldDB" id="A0A8X8IE97"/>
<dbReference type="PANTHER" id="PTHR43597">
    <property type="entry name" value="SULFUR ACCEPTOR PROTEIN CSDE"/>
    <property type="match status" value="1"/>
</dbReference>
<dbReference type="RefSeq" id="WP_092725275.1">
    <property type="nucleotide sequence ID" value="NZ_FNNO01000012.1"/>
</dbReference>
<organism evidence="3 4">
    <name type="scientific">Hydrobacter penzbergensis</name>
    <dbReference type="NCBI Taxonomy" id="1235997"/>
    <lineage>
        <taxon>Bacteria</taxon>
        <taxon>Pseudomonadati</taxon>
        <taxon>Bacteroidota</taxon>
        <taxon>Chitinophagia</taxon>
        <taxon>Chitinophagales</taxon>
        <taxon>Chitinophagaceae</taxon>
        <taxon>Hydrobacter</taxon>
    </lineage>
</organism>
<dbReference type="Proteomes" id="UP000198711">
    <property type="component" value="Unassembled WGS sequence"/>
</dbReference>
<dbReference type="SUPFAM" id="SSF82649">
    <property type="entry name" value="SufE/NifU"/>
    <property type="match status" value="1"/>
</dbReference>
<comment type="similarity">
    <text evidence="1">Belongs to the SufE family.</text>
</comment>
<gene>
    <name evidence="3" type="ORF">SAMN05444410_112104</name>
</gene>
<proteinExistence type="inferred from homology"/>
<evidence type="ECO:0000256" key="1">
    <source>
        <dbReference type="ARBA" id="ARBA00010282"/>
    </source>
</evidence>
<feature type="domain" description="Fe-S metabolism associated" evidence="2">
    <location>
        <begin position="16"/>
        <end position="134"/>
    </location>
</feature>
<dbReference type="Pfam" id="PF02657">
    <property type="entry name" value="SufE"/>
    <property type="match status" value="1"/>
</dbReference>
<dbReference type="InterPro" id="IPR003808">
    <property type="entry name" value="Fe-S_metab-assoc_dom"/>
</dbReference>
<dbReference type="PANTHER" id="PTHR43597:SF5">
    <property type="entry name" value="SUFE-LIKE PROTEIN 2, CHLOROPLASTIC"/>
    <property type="match status" value="1"/>
</dbReference>
<evidence type="ECO:0000313" key="3">
    <source>
        <dbReference type="EMBL" id="SDX28950.1"/>
    </source>
</evidence>
<protein>
    <submittedName>
        <fullName evidence="3">Cysteine desulfuration protein SufE</fullName>
    </submittedName>
</protein>
<evidence type="ECO:0000313" key="4">
    <source>
        <dbReference type="Proteomes" id="UP000198711"/>
    </source>
</evidence>
<comment type="caution">
    <text evidence="3">The sequence shown here is derived from an EMBL/GenBank/DDBJ whole genome shotgun (WGS) entry which is preliminary data.</text>
</comment>